<dbReference type="Proteomes" id="UP001552521">
    <property type="component" value="Unassembled WGS sequence"/>
</dbReference>
<dbReference type="RefSeq" id="WP_364597329.1">
    <property type="nucleotide sequence ID" value="NZ_JBFAQK010000035.1"/>
</dbReference>
<feature type="region of interest" description="Disordered" evidence="1">
    <location>
        <begin position="431"/>
        <end position="450"/>
    </location>
</feature>
<proteinExistence type="predicted"/>
<accession>A0ABV3HZ35</accession>
<protein>
    <submittedName>
        <fullName evidence="2">Uncharacterized protein</fullName>
    </submittedName>
</protein>
<evidence type="ECO:0000313" key="3">
    <source>
        <dbReference type="Proteomes" id="UP001552521"/>
    </source>
</evidence>
<feature type="compositionally biased region" description="Basic and acidic residues" evidence="1">
    <location>
        <begin position="441"/>
        <end position="450"/>
    </location>
</feature>
<sequence>MTTAAPHAPGPGVAEDHVEALLADLQLERSGLATRDPEPTADRVVRLGDDLAALGLTGFVAELRGRTPRVPGVRGVLDLEADEDGRRASYRARHAEARAVADDIWAWLRQRRDSAPPDSPWWAGESTLPLPEDSVRTMATATAPVEDLTHLTGAWAESCGLRRHTAEYNWRWLMLGKGLPLPGDKPLPRLNPLINGLVEQARGHGLLPRSHLVQIIRRPNTPSMVMPVRLPGLSLLSVPTAVTPVTVQYLQHEIAHLTEHGLRPARAALLDRWAFDPLRSEGWALLLEHLVSSPAVLAGLGLADDTADAVCRFLRQEERFSRGMMAVDLALDRDLENCASLTQALEAAAAQVARTGLCWAPELLLLRQISILNWRSYVAGYVWRDAVLDELTGRFGTHWHRRDEPWAALLSALADTGSAATFLHALRAAPDAGAQGPTPTFHDERSEVTP</sequence>
<reference evidence="2 3" key="1">
    <citation type="submission" date="2024-06" db="EMBL/GenBank/DDBJ databases">
        <title>The Natural Products Discovery Center: Release of the First 8490 Sequenced Strains for Exploring Actinobacteria Biosynthetic Diversity.</title>
        <authorList>
            <person name="Kalkreuter E."/>
            <person name="Kautsar S.A."/>
            <person name="Yang D."/>
            <person name="Bader C.D."/>
            <person name="Teijaro C.N."/>
            <person name="Fluegel L."/>
            <person name="Davis C.M."/>
            <person name="Simpson J.R."/>
            <person name="Lauterbach L."/>
            <person name="Steele A.D."/>
            <person name="Gui C."/>
            <person name="Meng S."/>
            <person name="Li G."/>
            <person name="Viehrig K."/>
            <person name="Ye F."/>
            <person name="Su P."/>
            <person name="Kiefer A.F."/>
            <person name="Nichols A."/>
            <person name="Cepeda A.J."/>
            <person name="Yan W."/>
            <person name="Fan B."/>
            <person name="Jiang Y."/>
            <person name="Adhikari A."/>
            <person name="Zheng C.-J."/>
            <person name="Schuster L."/>
            <person name="Cowan T.M."/>
            <person name="Smanski M.J."/>
            <person name="Chevrette M.G."/>
            <person name="De Carvalho L.P.S."/>
            <person name="Shen B."/>
        </authorList>
    </citation>
    <scope>NUCLEOTIDE SEQUENCE [LARGE SCALE GENOMIC DNA]</scope>
    <source>
        <strain evidence="2 3">NPDC049344</strain>
    </source>
</reference>
<gene>
    <name evidence="2" type="ORF">AB0K36_22770</name>
</gene>
<organism evidence="2 3">
    <name type="scientific">Streptomyces kurssanovii</name>
    <dbReference type="NCBI Taxonomy" id="67312"/>
    <lineage>
        <taxon>Bacteria</taxon>
        <taxon>Bacillati</taxon>
        <taxon>Actinomycetota</taxon>
        <taxon>Actinomycetes</taxon>
        <taxon>Kitasatosporales</taxon>
        <taxon>Streptomycetaceae</taxon>
        <taxon>Streptomyces</taxon>
    </lineage>
</organism>
<dbReference type="EMBL" id="JBFAQK010000035">
    <property type="protein sequence ID" value="MEV4683602.1"/>
    <property type="molecule type" value="Genomic_DNA"/>
</dbReference>
<comment type="caution">
    <text evidence="2">The sequence shown here is derived from an EMBL/GenBank/DDBJ whole genome shotgun (WGS) entry which is preliminary data.</text>
</comment>
<evidence type="ECO:0000256" key="1">
    <source>
        <dbReference type="SAM" id="MobiDB-lite"/>
    </source>
</evidence>
<evidence type="ECO:0000313" key="2">
    <source>
        <dbReference type="EMBL" id="MEV4683602.1"/>
    </source>
</evidence>
<keyword evidence="3" id="KW-1185">Reference proteome</keyword>
<name>A0ABV3HZ35_9ACTN</name>